<dbReference type="RefSeq" id="WP_107584108.1">
    <property type="nucleotide sequence ID" value="NZ_PZJJ01000006.1"/>
</dbReference>
<sequence>MMNQEERREVLKNSKHIAVVGLSDKPHRTSYQVTEALLDAGYEITPVNPVVEEVFGRKAVASISELGDDVDIINVFRRSEYLPELAEETVKTNIPVFWAQTGVYNEEAEKLLNEHGKKVAMDYCIKVEHAVLIGKK</sequence>
<dbReference type="OrthoDB" id="9804695at2"/>
<dbReference type="EMBL" id="PZJJ01000006">
    <property type="protein sequence ID" value="PTL39520.1"/>
    <property type="molecule type" value="Genomic_DNA"/>
</dbReference>
<evidence type="ECO:0000313" key="3">
    <source>
        <dbReference type="Proteomes" id="UP000240509"/>
    </source>
</evidence>
<keyword evidence="3" id="KW-1185">Reference proteome</keyword>
<dbReference type="Gene3D" id="3.40.50.720">
    <property type="entry name" value="NAD(P)-binding Rossmann-like Domain"/>
    <property type="match status" value="1"/>
</dbReference>
<dbReference type="PANTHER" id="PTHR33303">
    <property type="entry name" value="CYTOPLASMIC PROTEIN-RELATED"/>
    <property type="match status" value="1"/>
</dbReference>
<dbReference type="SMART" id="SM00881">
    <property type="entry name" value="CoA_binding"/>
    <property type="match status" value="1"/>
</dbReference>
<name>A0A2T4U7Z9_9BACI</name>
<feature type="domain" description="CoA-binding" evidence="1">
    <location>
        <begin position="11"/>
        <end position="104"/>
    </location>
</feature>
<evidence type="ECO:0000259" key="1">
    <source>
        <dbReference type="SMART" id="SM00881"/>
    </source>
</evidence>
<reference evidence="2 3" key="1">
    <citation type="submission" date="2018-03" db="EMBL/GenBank/DDBJ databases">
        <title>Alkalicoccus saliphilus sp. nov., isolated from a mineral pool.</title>
        <authorList>
            <person name="Zhao B."/>
        </authorList>
    </citation>
    <scope>NUCLEOTIDE SEQUENCE [LARGE SCALE GENOMIC DNA]</scope>
    <source>
        <strain evidence="2 3">6AG</strain>
    </source>
</reference>
<organism evidence="2 3">
    <name type="scientific">Alkalicoccus saliphilus</name>
    <dbReference type="NCBI Taxonomy" id="200989"/>
    <lineage>
        <taxon>Bacteria</taxon>
        <taxon>Bacillati</taxon>
        <taxon>Bacillota</taxon>
        <taxon>Bacilli</taxon>
        <taxon>Bacillales</taxon>
        <taxon>Bacillaceae</taxon>
        <taxon>Alkalicoccus</taxon>
    </lineage>
</organism>
<dbReference type="SUPFAM" id="SSF51735">
    <property type="entry name" value="NAD(P)-binding Rossmann-fold domains"/>
    <property type="match status" value="1"/>
</dbReference>
<dbReference type="InterPro" id="IPR003781">
    <property type="entry name" value="CoA-bd"/>
</dbReference>
<evidence type="ECO:0000313" key="2">
    <source>
        <dbReference type="EMBL" id="PTL39520.1"/>
    </source>
</evidence>
<dbReference type="Proteomes" id="UP000240509">
    <property type="component" value="Unassembled WGS sequence"/>
</dbReference>
<comment type="caution">
    <text evidence="2">The sequence shown here is derived from an EMBL/GenBank/DDBJ whole genome shotgun (WGS) entry which is preliminary data.</text>
</comment>
<accession>A0A2T4U7Z9</accession>
<dbReference type="PANTHER" id="PTHR33303:SF2">
    <property type="entry name" value="COA-BINDING DOMAIN-CONTAINING PROTEIN"/>
    <property type="match status" value="1"/>
</dbReference>
<gene>
    <name evidence="2" type="ORF">C6Y45_05625</name>
</gene>
<proteinExistence type="predicted"/>
<dbReference type="AlphaFoldDB" id="A0A2T4U7Z9"/>
<protein>
    <submittedName>
        <fullName evidence="2">CoA-binding protein</fullName>
    </submittedName>
</protein>
<dbReference type="Pfam" id="PF13380">
    <property type="entry name" value="CoA_binding_2"/>
    <property type="match status" value="1"/>
</dbReference>
<dbReference type="InterPro" id="IPR036291">
    <property type="entry name" value="NAD(P)-bd_dom_sf"/>
</dbReference>